<dbReference type="Proteomes" id="UP000037069">
    <property type="component" value="Unassembled WGS sequence"/>
</dbReference>
<evidence type="ECO:0000259" key="1">
    <source>
        <dbReference type="PROSITE" id="PS50181"/>
    </source>
</evidence>
<dbReference type="SUPFAM" id="SSF50978">
    <property type="entry name" value="WD40 repeat-like"/>
    <property type="match status" value="1"/>
</dbReference>
<dbReference type="GO" id="GO:0031146">
    <property type="term" value="P:SCF-dependent proteasomal ubiquitin-dependent protein catabolic process"/>
    <property type="evidence" value="ECO:0007669"/>
    <property type="project" value="TreeGrafter"/>
</dbReference>
<dbReference type="OrthoDB" id="435188at2759"/>
<comment type="caution">
    <text evidence="2">The sequence shown here is derived from an EMBL/GenBank/DDBJ whole genome shotgun (WGS) entry which is preliminary data.</text>
</comment>
<dbReference type="InterPro" id="IPR052301">
    <property type="entry name" value="SCF_F-box/WD-repeat"/>
</dbReference>
<dbReference type="PROSITE" id="PS50181">
    <property type="entry name" value="FBOX"/>
    <property type="match status" value="1"/>
</dbReference>
<dbReference type="InterPro" id="IPR001810">
    <property type="entry name" value="F-box_dom"/>
</dbReference>
<dbReference type="Pfam" id="PF00646">
    <property type="entry name" value="F-box"/>
    <property type="match status" value="1"/>
</dbReference>
<dbReference type="InterPro" id="IPR036322">
    <property type="entry name" value="WD40_repeat_dom_sf"/>
</dbReference>
<gene>
    <name evidence="2" type="ORF">FF38_05749</name>
</gene>
<evidence type="ECO:0000313" key="3">
    <source>
        <dbReference type="Proteomes" id="UP000037069"/>
    </source>
</evidence>
<name>A0A0L0CAU2_LUCCU</name>
<dbReference type="AlphaFoldDB" id="A0A0L0CAU2"/>
<sequence>MQLLDLNTDCLLKIFNYCDEKDLINLSRAHRILQNVIDNNIFHKLTLDLLMCGHRHQPDIIKRTHSYLSYANRLKIAKNWLNGCYREQQYFHRSKMFATKLHLERNWLYVSYAGYLSQHKRLKAEALQRRYHQEITTSNRADIADFIKKNDSIFAGRVTGSCFIYEDGYAYEQQLHPPKEYLRCVDFAGQMYATSTDNFAKIWRREEELGLINLDLVKNLKHSYKTMRFNASGDRLFGGLYTSTSRRALQEIDLESGCEQDLNSNTISIYDLKLKDDHILFTANFDTSFRLYDRRSDRDEMIWEDPFDSSFFCLEYDGLYAVLCGTKYHSRVNLYDIRKPDKHMQLYFPQINRRRRGGEFKSSPVYSLACDSRYLFVATDHNVHVLDFKVDCAVSRDYRDIFRQMYRI</sequence>
<reference evidence="2 3" key="1">
    <citation type="journal article" date="2015" name="Nat. Commun.">
        <title>Lucilia cuprina genome unlocks parasitic fly biology to underpin future interventions.</title>
        <authorList>
            <person name="Anstead C.A."/>
            <person name="Korhonen P.K."/>
            <person name="Young N.D."/>
            <person name="Hall R.S."/>
            <person name="Jex A.R."/>
            <person name="Murali S.C."/>
            <person name="Hughes D.S."/>
            <person name="Lee S.F."/>
            <person name="Perry T."/>
            <person name="Stroehlein A.J."/>
            <person name="Ansell B.R."/>
            <person name="Breugelmans B."/>
            <person name="Hofmann A."/>
            <person name="Qu J."/>
            <person name="Dugan S."/>
            <person name="Lee S.L."/>
            <person name="Chao H."/>
            <person name="Dinh H."/>
            <person name="Han Y."/>
            <person name="Doddapaneni H.V."/>
            <person name="Worley K.C."/>
            <person name="Muzny D.M."/>
            <person name="Ioannidis P."/>
            <person name="Waterhouse R.M."/>
            <person name="Zdobnov E.M."/>
            <person name="James P.J."/>
            <person name="Bagnall N.H."/>
            <person name="Kotze A.C."/>
            <person name="Gibbs R.A."/>
            <person name="Richards S."/>
            <person name="Batterham P."/>
            <person name="Gasser R.B."/>
        </authorList>
    </citation>
    <scope>NUCLEOTIDE SEQUENCE [LARGE SCALE GENOMIC DNA]</scope>
    <source>
        <strain evidence="2 3">LS</strain>
        <tissue evidence="2">Full body</tissue>
    </source>
</reference>
<dbReference type="CDD" id="cd09917">
    <property type="entry name" value="F-box_SF"/>
    <property type="match status" value="1"/>
</dbReference>
<accession>A0A0L0CAU2</accession>
<dbReference type="STRING" id="7375.A0A0L0CAU2"/>
<dbReference type="GO" id="GO:0019005">
    <property type="term" value="C:SCF ubiquitin ligase complex"/>
    <property type="evidence" value="ECO:0007669"/>
    <property type="project" value="TreeGrafter"/>
</dbReference>
<dbReference type="Gene3D" id="2.130.10.10">
    <property type="entry name" value="YVTN repeat-like/Quinoprotein amine dehydrogenase"/>
    <property type="match status" value="1"/>
</dbReference>
<feature type="domain" description="F-box" evidence="1">
    <location>
        <begin position="1"/>
        <end position="45"/>
    </location>
</feature>
<dbReference type="OMA" id="LTHFDMV"/>
<organism evidence="2 3">
    <name type="scientific">Lucilia cuprina</name>
    <name type="common">Green bottle fly</name>
    <name type="synonym">Australian sheep blowfly</name>
    <dbReference type="NCBI Taxonomy" id="7375"/>
    <lineage>
        <taxon>Eukaryota</taxon>
        <taxon>Metazoa</taxon>
        <taxon>Ecdysozoa</taxon>
        <taxon>Arthropoda</taxon>
        <taxon>Hexapoda</taxon>
        <taxon>Insecta</taxon>
        <taxon>Pterygota</taxon>
        <taxon>Neoptera</taxon>
        <taxon>Endopterygota</taxon>
        <taxon>Diptera</taxon>
        <taxon>Brachycera</taxon>
        <taxon>Muscomorpha</taxon>
        <taxon>Oestroidea</taxon>
        <taxon>Calliphoridae</taxon>
        <taxon>Luciliinae</taxon>
        <taxon>Lucilia</taxon>
    </lineage>
</organism>
<dbReference type="PANTHER" id="PTHR14381">
    <property type="entry name" value="DACTYLIN"/>
    <property type="match status" value="1"/>
</dbReference>
<dbReference type="PANTHER" id="PTHR14381:SF1">
    <property type="entry name" value="F-BOX_WD REPEAT-CONTAINING PROTEIN 4"/>
    <property type="match status" value="1"/>
</dbReference>
<keyword evidence="3" id="KW-1185">Reference proteome</keyword>
<proteinExistence type="predicted"/>
<protein>
    <recommendedName>
        <fullName evidence="1">F-box domain-containing protein</fullName>
    </recommendedName>
</protein>
<dbReference type="InterPro" id="IPR015943">
    <property type="entry name" value="WD40/YVTN_repeat-like_dom_sf"/>
</dbReference>
<evidence type="ECO:0000313" key="2">
    <source>
        <dbReference type="EMBL" id="KNC28579.1"/>
    </source>
</evidence>
<dbReference type="EMBL" id="JRES01000760">
    <property type="protein sequence ID" value="KNC28579.1"/>
    <property type="molecule type" value="Genomic_DNA"/>
</dbReference>